<dbReference type="NCBIfam" id="NF005754">
    <property type="entry name" value="PRK07578.1"/>
    <property type="match status" value="1"/>
</dbReference>
<dbReference type="RefSeq" id="WP_129874656.1">
    <property type="nucleotide sequence ID" value="NZ_SEWG01000001.1"/>
</dbReference>
<name>A0A4Q5LR01_9SPHI</name>
<dbReference type="GO" id="GO:0016491">
    <property type="term" value="F:oxidoreductase activity"/>
    <property type="evidence" value="ECO:0007669"/>
    <property type="project" value="UniProtKB-KW"/>
</dbReference>
<protein>
    <submittedName>
        <fullName evidence="3">Short chain dehydrogenase</fullName>
    </submittedName>
</protein>
<evidence type="ECO:0000313" key="4">
    <source>
        <dbReference type="Proteomes" id="UP000293331"/>
    </source>
</evidence>
<dbReference type="PANTHER" id="PTHR43477:SF1">
    <property type="entry name" value="DIHYDROANTICAPSIN 7-DEHYDROGENASE"/>
    <property type="match status" value="1"/>
</dbReference>
<dbReference type="AlphaFoldDB" id="A0A4Q5LR01"/>
<comment type="caution">
    <text evidence="3">The sequence shown here is derived from an EMBL/GenBank/DDBJ whole genome shotgun (WGS) entry which is preliminary data.</text>
</comment>
<gene>
    <name evidence="3" type="ORF">EWM62_00345</name>
</gene>
<comment type="similarity">
    <text evidence="1">Belongs to the short-chain dehydrogenases/reductases (SDR) family.</text>
</comment>
<organism evidence="3 4">
    <name type="scientific">Mucilaginibacter terrigena</name>
    <dbReference type="NCBI Taxonomy" id="2492395"/>
    <lineage>
        <taxon>Bacteria</taxon>
        <taxon>Pseudomonadati</taxon>
        <taxon>Bacteroidota</taxon>
        <taxon>Sphingobacteriia</taxon>
        <taxon>Sphingobacteriales</taxon>
        <taxon>Sphingobacteriaceae</taxon>
        <taxon>Mucilaginibacter</taxon>
    </lineage>
</organism>
<proteinExistence type="inferred from homology"/>
<dbReference type="PANTHER" id="PTHR43477">
    <property type="entry name" value="DIHYDROANTICAPSIN 7-DEHYDROGENASE"/>
    <property type="match status" value="1"/>
</dbReference>
<dbReference type="SUPFAM" id="SSF51735">
    <property type="entry name" value="NAD(P)-binding Rossmann-fold domains"/>
    <property type="match status" value="1"/>
</dbReference>
<dbReference type="CDD" id="cd11731">
    <property type="entry name" value="Lin1944_like_SDR_c"/>
    <property type="match status" value="1"/>
</dbReference>
<dbReference type="InterPro" id="IPR036291">
    <property type="entry name" value="NAD(P)-bd_dom_sf"/>
</dbReference>
<dbReference type="Pfam" id="PF13561">
    <property type="entry name" value="adh_short_C2"/>
    <property type="match status" value="1"/>
</dbReference>
<dbReference type="Gene3D" id="3.40.50.720">
    <property type="entry name" value="NAD(P)-binding Rossmann-like Domain"/>
    <property type="match status" value="1"/>
</dbReference>
<dbReference type="OrthoDB" id="9787486at2"/>
<keyword evidence="2" id="KW-0560">Oxidoreductase</keyword>
<accession>A0A4Q5LR01</accession>
<dbReference type="EMBL" id="SEWG01000001">
    <property type="protein sequence ID" value="RYU91926.1"/>
    <property type="molecule type" value="Genomic_DNA"/>
</dbReference>
<evidence type="ECO:0000256" key="1">
    <source>
        <dbReference type="ARBA" id="ARBA00006484"/>
    </source>
</evidence>
<reference evidence="3 4" key="1">
    <citation type="submission" date="2019-02" db="EMBL/GenBank/DDBJ databases">
        <title>Bacterial novel species Mucilaginibacter sp. 17JY9-4 isolated from soil.</title>
        <authorList>
            <person name="Jung H.-Y."/>
        </authorList>
    </citation>
    <scope>NUCLEOTIDE SEQUENCE [LARGE SCALE GENOMIC DNA]</scope>
    <source>
        <strain evidence="3 4">17JY9-4</strain>
    </source>
</reference>
<keyword evidence="4" id="KW-1185">Reference proteome</keyword>
<dbReference type="Proteomes" id="UP000293331">
    <property type="component" value="Unassembled WGS sequence"/>
</dbReference>
<evidence type="ECO:0000256" key="2">
    <source>
        <dbReference type="ARBA" id="ARBA00023002"/>
    </source>
</evidence>
<evidence type="ECO:0000313" key="3">
    <source>
        <dbReference type="EMBL" id="RYU91926.1"/>
    </source>
</evidence>
<dbReference type="PRINTS" id="PR00081">
    <property type="entry name" value="GDHRDH"/>
</dbReference>
<sequence>MKIIIVGATGTMGQHLVSALEKEHEIIRVASSGGDIQADITSTASIENMFKQVGEFDALISTAGPTFVGTWKKLDDKNFRNGVEGKMMGQINLVLIGQHYINSKGSFTLITGALTEEPQRNFANASAANGAVEGFVRGAAIELENGIRINAVSPTVIENSPQYFPYFPGEIPTTMKELEYAFRKSIFGAHTGQIIKTW</sequence>
<dbReference type="InterPro" id="IPR051122">
    <property type="entry name" value="SDR_DHRS6-like"/>
</dbReference>
<dbReference type="InterPro" id="IPR002347">
    <property type="entry name" value="SDR_fam"/>
</dbReference>